<dbReference type="AlphaFoldDB" id="A0A2H0YM23"/>
<protein>
    <recommendedName>
        <fullName evidence="3">Antitoxin</fullName>
    </recommendedName>
</protein>
<dbReference type="Proteomes" id="UP000230088">
    <property type="component" value="Unassembled WGS sequence"/>
</dbReference>
<dbReference type="EMBL" id="PEYD01000025">
    <property type="protein sequence ID" value="PIS39551.1"/>
    <property type="molecule type" value="Genomic_DNA"/>
</dbReference>
<sequence length="81" mass="9377">MTKTITVKELRENFPLVRKQIKQGVNFIIIYRSRPIGELSPIKEIKTGLKKKSLDVFLNPPKNILFKSKNSAIKLVRNERA</sequence>
<accession>A0A2H0YM23</accession>
<comment type="caution">
    <text evidence="1">The sequence shown here is derived from an EMBL/GenBank/DDBJ whole genome shotgun (WGS) entry which is preliminary data.</text>
</comment>
<evidence type="ECO:0008006" key="3">
    <source>
        <dbReference type="Google" id="ProtNLM"/>
    </source>
</evidence>
<evidence type="ECO:0000313" key="2">
    <source>
        <dbReference type="Proteomes" id="UP000230088"/>
    </source>
</evidence>
<name>A0A2H0YM23_9BACT</name>
<evidence type="ECO:0000313" key="1">
    <source>
        <dbReference type="EMBL" id="PIS39551.1"/>
    </source>
</evidence>
<proteinExistence type="predicted"/>
<reference evidence="2" key="1">
    <citation type="submission" date="2017-09" db="EMBL/GenBank/DDBJ databases">
        <title>Depth-based differentiation of microbial function through sediment-hosted aquifers and enrichment of novel symbionts in the deep terrestrial subsurface.</title>
        <authorList>
            <person name="Probst A.J."/>
            <person name="Ladd B."/>
            <person name="Jarett J.K."/>
            <person name="Geller-Mcgrath D.E."/>
            <person name="Sieber C.M.K."/>
            <person name="Emerson J.B."/>
            <person name="Anantharaman K."/>
            <person name="Thomas B.C."/>
            <person name="Malmstrom R."/>
            <person name="Stieglmeier M."/>
            <person name="Klingl A."/>
            <person name="Woyke T."/>
            <person name="Ryan C.M."/>
            <person name="Banfield J.F."/>
        </authorList>
    </citation>
    <scope>NUCLEOTIDE SEQUENCE [LARGE SCALE GENOMIC DNA]</scope>
</reference>
<gene>
    <name evidence="1" type="ORF">COT33_01355</name>
</gene>
<organism evidence="1 2">
    <name type="scientific">Candidatus Nealsonbacteria bacterium CG08_land_8_20_14_0_20_38_20</name>
    <dbReference type="NCBI Taxonomy" id="1974705"/>
    <lineage>
        <taxon>Bacteria</taxon>
        <taxon>Candidatus Nealsoniibacteriota</taxon>
    </lineage>
</organism>